<comment type="caution">
    <text evidence="23">The sequence shown here is derived from an EMBL/GenBank/DDBJ whole genome shotgun (WGS) entry which is preliminary data.</text>
</comment>
<accession>A0A226E7H1</accession>
<evidence type="ECO:0000259" key="22">
    <source>
        <dbReference type="PROSITE" id="PS50006"/>
    </source>
</evidence>
<dbReference type="InterPro" id="IPR000253">
    <property type="entry name" value="FHA_dom"/>
</dbReference>
<dbReference type="SMART" id="SM00240">
    <property type="entry name" value="FHA"/>
    <property type="match status" value="1"/>
</dbReference>
<feature type="region of interest" description="Disordered" evidence="20">
    <location>
        <begin position="77"/>
        <end position="97"/>
    </location>
</feature>
<comment type="subunit">
    <text evidence="17">Homodimer. Interacts with myosin. Interacts with SIKE1 and both associate with the STRIPAK core complex composed of PP2A catalytic and scaffolding subunits, the striatins (PP2A regulatory subunits), the striatin-associated proteins MOB4, STRIP1 and STRIP2, PDCD10 and members of the STE20 kinases, such as STK24 and STK26. Interacts (via FHA domain) with STK3 (when phosphorylated); the interaction associates STK3 with the STRIPAK complex.</text>
</comment>
<evidence type="ECO:0000256" key="8">
    <source>
        <dbReference type="ARBA" id="ARBA00022824"/>
    </source>
</evidence>
<feature type="transmembrane region" description="Helical" evidence="21">
    <location>
        <begin position="820"/>
        <end position="840"/>
    </location>
</feature>
<feature type="region of interest" description="Disordered" evidence="20">
    <location>
        <begin position="28"/>
        <end position="61"/>
    </location>
</feature>
<evidence type="ECO:0000256" key="7">
    <source>
        <dbReference type="ARBA" id="ARBA00022692"/>
    </source>
</evidence>
<feature type="compositionally biased region" description="Basic and acidic residues" evidence="20">
    <location>
        <begin position="28"/>
        <end position="42"/>
    </location>
</feature>
<keyword evidence="8" id="KW-0256">Endoplasmic reticulum</keyword>
<keyword evidence="12 21" id="KW-0472">Membrane</keyword>
<feature type="compositionally biased region" description="Low complexity" evidence="20">
    <location>
        <begin position="81"/>
        <end position="96"/>
    </location>
</feature>
<evidence type="ECO:0000256" key="10">
    <source>
        <dbReference type="ARBA" id="ARBA00023054"/>
    </source>
</evidence>
<dbReference type="InterPro" id="IPR051176">
    <property type="entry name" value="Cent_Immune-Sig_Mod"/>
</dbReference>
<evidence type="ECO:0000256" key="19">
    <source>
        <dbReference type="SAM" id="Coils"/>
    </source>
</evidence>
<dbReference type="AlphaFoldDB" id="A0A226E7H1"/>
<dbReference type="Gene3D" id="2.60.200.20">
    <property type="match status" value="1"/>
</dbReference>
<evidence type="ECO:0000256" key="3">
    <source>
        <dbReference type="ARBA" id="ARBA00004389"/>
    </source>
</evidence>
<organism evidence="23 24">
    <name type="scientific">Folsomia candida</name>
    <name type="common">Springtail</name>
    <dbReference type="NCBI Taxonomy" id="158441"/>
    <lineage>
        <taxon>Eukaryota</taxon>
        <taxon>Metazoa</taxon>
        <taxon>Ecdysozoa</taxon>
        <taxon>Arthropoda</taxon>
        <taxon>Hexapoda</taxon>
        <taxon>Collembola</taxon>
        <taxon>Entomobryomorpha</taxon>
        <taxon>Isotomoidea</taxon>
        <taxon>Isotomidae</taxon>
        <taxon>Proisotominae</taxon>
        <taxon>Folsomia</taxon>
    </lineage>
</organism>
<evidence type="ECO:0000256" key="12">
    <source>
        <dbReference type="ARBA" id="ARBA00023136"/>
    </source>
</evidence>
<sequence>MGLRTARTCLGGAVVSNMWVLGELEEGSKKHDCERGGGGERGRRGRTSIPRGGGGGGIRGVWRRPVPVVTVMRKLTEDEMSGSSSDSEQSTSSCVTVGGGSGGGGTFRMAAKAVLTCRPNSHPFQERTLILDQPAKIGRSVARARPNGNNAIFDCKVLSRNHALLWHENGKFFLQDTKSSNGTFVNNQRLSKSSEESAPREVCSGDIVQFGVDVMEVNKKLTHGCIVANLQLFLPDGKEAKASSSTTLPDKASNTPLQDIYLLNGYVKEGMQKEQMIEHKLAAITKLLLATKESANSNWKAMIEEDRLLTRIDILERQLETSHKSMTDERLREEIVQLQEDKEKYQTVAKEALRKSMQDKMDIAKKYHDLEKNIQTYLKEKELYKQLSEQRNDELQELADKFEKAEEKSKELEDEIAAQTLKYKEELEELNKKLKEGEDLLLEKQKIIDALIAKIDSRTVILTAHNDNTKVILPENDSNKLIENDELADGETAKEITENTDINKTGDVESMTFQLVSAELEKKEIQARLSQILTLFEDLKAVSNKSQPSEYLSELIGKVDGEIHQIKNFIHGDDSIKNNYNITEKLNEINAENHVNRLNSDATNGVEKLLEESRDTIKALQSEASLAKRQFDNLQEKYSACAIDIEKYKKQFEGVSENNSVLVSRLCFAQEKLVTFEQQDSEWRDKFMSQTETLETKTRLIESLEGELRALKSPKVGQNDLNRGKQKHNIALEVACQTIQDSATSNSSALQSFNVSSDLLNSSVSSDSVASDLQDRLLSTEEELAVYKHRFSESSAACAKLSRECLELRSEQDTLFNQSKVQLCYIIPIVILILAILIGLRPSS</sequence>
<dbReference type="CDD" id="cd22679">
    <property type="entry name" value="FHA_SLMAP"/>
    <property type="match status" value="1"/>
</dbReference>
<evidence type="ECO:0000256" key="15">
    <source>
        <dbReference type="ARBA" id="ARBA00060409"/>
    </source>
</evidence>
<evidence type="ECO:0000256" key="18">
    <source>
        <dbReference type="ARBA" id="ARBA00074026"/>
    </source>
</evidence>
<comment type="function">
    <text evidence="14">Associates with the striatin-interacting phosphatase and kinase (STRIPAK) core complex, forming the extended (SIKE1:SLMAP)STRIPAK complex. The (SIKE1:SLMAP)STRIPAK complex dephosphorylates STK3 leading to the inhibition of Hippo signaling and the control of cell growth. May play a role during myoblast fusion.</text>
</comment>
<evidence type="ECO:0000256" key="13">
    <source>
        <dbReference type="ARBA" id="ARBA00023212"/>
    </source>
</evidence>
<keyword evidence="6" id="KW-0597">Phosphoprotein</keyword>
<dbReference type="OrthoDB" id="687730at2759"/>
<comment type="similarity">
    <text evidence="16">Belongs to the SLMAP family.</text>
</comment>
<keyword evidence="9 21" id="KW-1133">Transmembrane helix</keyword>
<evidence type="ECO:0000256" key="6">
    <source>
        <dbReference type="ARBA" id="ARBA00022553"/>
    </source>
</evidence>
<dbReference type="STRING" id="158441.A0A226E7H1"/>
<keyword evidence="24" id="KW-1185">Reference proteome</keyword>
<dbReference type="PANTHER" id="PTHR15715:SF37">
    <property type="entry name" value="LD47843P"/>
    <property type="match status" value="1"/>
</dbReference>
<evidence type="ECO:0000256" key="5">
    <source>
        <dbReference type="ARBA" id="ARBA00022490"/>
    </source>
</evidence>
<evidence type="ECO:0000256" key="16">
    <source>
        <dbReference type="ARBA" id="ARBA00061687"/>
    </source>
</evidence>
<dbReference type="CDD" id="cd21911">
    <property type="entry name" value="CC1_SLMAP"/>
    <property type="match status" value="1"/>
</dbReference>
<evidence type="ECO:0000256" key="4">
    <source>
        <dbReference type="ARBA" id="ARBA00022475"/>
    </source>
</evidence>
<keyword evidence="13" id="KW-0206">Cytoskeleton</keyword>
<keyword evidence="4" id="KW-1003">Cell membrane</keyword>
<dbReference type="FunFam" id="2.60.200.20:FF:000003">
    <property type="entry name" value="sarcolemmal membrane-associated protein isoform X2"/>
    <property type="match status" value="1"/>
</dbReference>
<name>A0A226E7H1_FOLCA</name>
<keyword evidence="5" id="KW-0963">Cytoplasm</keyword>
<evidence type="ECO:0000256" key="9">
    <source>
        <dbReference type="ARBA" id="ARBA00022989"/>
    </source>
</evidence>
<protein>
    <recommendedName>
        <fullName evidence="18">Sarcolemmal membrane-associated protein</fullName>
    </recommendedName>
</protein>
<evidence type="ECO:0000313" key="23">
    <source>
        <dbReference type="EMBL" id="OXA53298.1"/>
    </source>
</evidence>
<evidence type="ECO:0000256" key="2">
    <source>
        <dbReference type="ARBA" id="ARBA00004304"/>
    </source>
</evidence>
<dbReference type="GO" id="GO:0031966">
    <property type="term" value="C:mitochondrial membrane"/>
    <property type="evidence" value="ECO:0007669"/>
    <property type="project" value="UniProtKB-SubCell"/>
</dbReference>
<evidence type="ECO:0000256" key="11">
    <source>
        <dbReference type="ARBA" id="ARBA00023128"/>
    </source>
</evidence>
<proteinExistence type="inferred from homology"/>
<gene>
    <name evidence="23" type="ORF">Fcan01_12301</name>
</gene>
<keyword evidence="10 19" id="KW-0175">Coiled coil</keyword>
<dbReference type="Pfam" id="PF00498">
    <property type="entry name" value="FHA"/>
    <property type="match status" value="1"/>
</dbReference>
<evidence type="ECO:0000256" key="20">
    <source>
        <dbReference type="SAM" id="MobiDB-lite"/>
    </source>
</evidence>
<feature type="coiled-coil region" evidence="19">
    <location>
        <begin position="603"/>
        <end position="651"/>
    </location>
</feature>
<dbReference type="EMBL" id="LNIX01000006">
    <property type="protein sequence ID" value="OXA53298.1"/>
    <property type="molecule type" value="Genomic_DNA"/>
</dbReference>
<dbReference type="GO" id="GO:0005813">
    <property type="term" value="C:centrosome"/>
    <property type="evidence" value="ECO:0007669"/>
    <property type="project" value="UniProtKB-SubCell"/>
</dbReference>
<dbReference type="GO" id="GO:0005789">
    <property type="term" value="C:endoplasmic reticulum membrane"/>
    <property type="evidence" value="ECO:0007669"/>
    <property type="project" value="UniProtKB-SubCell"/>
</dbReference>
<comment type="subcellular location">
    <subcellularLocation>
        <location evidence="15">Cell membrane</location>
        <location evidence="15">Sarcolemma</location>
        <topology evidence="15">Single-pass type IV membrane protein</topology>
    </subcellularLocation>
    <subcellularLocation>
        <location evidence="1">Cytoplasm</location>
        <location evidence="1">Cytoskeleton</location>
        <location evidence="1">Microtubule organizing center</location>
        <location evidence="1">Centrosome</location>
    </subcellularLocation>
    <subcellularLocation>
        <location evidence="3">Endoplasmic reticulum membrane</location>
        <topology evidence="3">Single-pass membrane protein</topology>
    </subcellularLocation>
    <subcellularLocation>
        <location evidence="2">Mitochondrion membrane</location>
        <topology evidence="2">Single-pass membrane protein</topology>
    </subcellularLocation>
</comment>
<evidence type="ECO:0000256" key="1">
    <source>
        <dbReference type="ARBA" id="ARBA00004300"/>
    </source>
</evidence>
<keyword evidence="11" id="KW-0496">Mitochondrion</keyword>
<dbReference type="PROSITE" id="PS50006">
    <property type="entry name" value="FHA_DOMAIN"/>
    <property type="match status" value="1"/>
</dbReference>
<dbReference type="PANTHER" id="PTHR15715">
    <property type="entry name" value="CENTROSOMAL PROTEIN OF 170 KDA"/>
    <property type="match status" value="1"/>
</dbReference>
<dbReference type="InterPro" id="IPR008984">
    <property type="entry name" value="SMAD_FHA_dom_sf"/>
</dbReference>
<evidence type="ECO:0000256" key="17">
    <source>
        <dbReference type="ARBA" id="ARBA00066015"/>
    </source>
</evidence>
<dbReference type="Proteomes" id="UP000198287">
    <property type="component" value="Unassembled WGS sequence"/>
</dbReference>
<feature type="coiled-coil region" evidence="19">
    <location>
        <begin position="328"/>
        <end position="447"/>
    </location>
</feature>
<keyword evidence="7 21" id="KW-0812">Transmembrane</keyword>
<evidence type="ECO:0000256" key="14">
    <source>
        <dbReference type="ARBA" id="ARBA00057671"/>
    </source>
</evidence>
<feature type="domain" description="FHA" evidence="22">
    <location>
        <begin position="135"/>
        <end position="190"/>
    </location>
</feature>
<dbReference type="SUPFAM" id="SSF49879">
    <property type="entry name" value="SMAD/FHA domain"/>
    <property type="match status" value="1"/>
</dbReference>
<reference evidence="23 24" key="1">
    <citation type="submission" date="2015-12" db="EMBL/GenBank/DDBJ databases">
        <title>The genome of Folsomia candida.</title>
        <authorList>
            <person name="Faddeeva A."/>
            <person name="Derks M.F."/>
            <person name="Anvar Y."/>
            <person name="Smit S."/>
            <person name="Van Straalen N."/>
            <person name="Roelofs D."/>
        </authorList>
    </citation>
    <scope>NUCLEOTIDE SEQUENCE [LARGE SCALE GENOMIC DNA]</scope>
    <source>
        <strain evidence="23 24">VU population</strain>
        <tissue evidence="23">Whole body</tissue>
    </source>
</reference>
<dbReference type="GO" id="GO:0042383">
    <property type="term" value="C:sarcolemma"/>
    <property type="evidence" value="ECO:0007669"/>
    <property type="project" value="UniProtKB-SubCell"/>
</dbReference>
<evidence type="ECO:0000256" key="21">
    <source>
        <dbReference type="SAM" id="Phobius"/>
    </source>
</evidence>
<evidence type="ECO:0000313" key="24">
    <source>
        <dbReference type="Proteomes" id="UP000198287"/>
    </source>
</evidence>